<evidence type="ECO:0000259" key="1">
    <source>
        <dbReference type="Pfam" id="PF13351"/>
    </source>
</evidence>
<gene>
    <name evidence="2" type="ORF">E7746_02225</name>
</gene>
<dbReference type="RefSeq" id="WP_123612736.1">
    <property type="nucleotide sequence ID" value="NZ_CP039393.1"/>
</dbReference>
<proteinExistence type="predicted"/>
<reference evidence="2 3" key="1">
    <citation type="submission" date="2019-02" db="EMBL/GenBank/DDBJ databases">
        <title>Isolation and identification of novel species under the genus Muribaculum.</title>
        <authorList>
            <person name="Miyake S."/>
            <person name="Ding Y."/>
            <person name="Low A."/>
            <person name="Soh M."/>
            <person name="Seedorf H."/>
        </authorList>
    </citation>
    <scope>NUCLEOTIDE SEQUENCE [LARGE SCALE GENOMIC DNA]</scope>
    <source>
        <strain evidence="2 3">TLL-A4</strain>
    </source>
</reference>
<dbReference type="EMBL" id="CP039393">
    <property type="protein sequence ID" value="QCD34776.1"/>
    <property type="molecule type" value="Genomic_DNA"/>
</dbReference>
<protein>
    <submittedName>
        <fullName evidence="2">DUF4099 domain-containing protein</fullName>
    </submittedName>
</protein>
<evidence type="ECO:0000313" key="3">
    <source>
        <dbReference type="Proteomes" id="UP000297031"/>
    </source>
</evidence>
<dbReference type="Pfam" id="PF13351">
    <property type="entry name" value="DUF4099"/>
    <property type="match status" value="1"/>
</dbReference>
<evidence type="ECO:0000313" key="2">
    <source>
        <dbReference type="EMBL" id="QCD34776.1"/>
    </source>
</evidence>
<organism evidence="2 3">
    <name type="scientific">Muribaculum gordoncarteri</name>
    <dbReference type="NCBI Taxonomy" id="2530390"/>
    <lineage>
        <taxon>Bacteria</taxon>
        <taxon>Pseudomonadati</taxon>
        <taxon>Bacteroidota</taxon>
        <taxon>Bacteroidia</taxon>
        <taxon>Bacteroidales</taxon>
        <taxon>Muribaculaceae</taxon>
        <taxon>Muribaculum</taxon>
    </lineage>
</organism>
<name>A0A4P7VG22_9BACT</name>
<sequence>MKDSDTILSNQLPYEQLAKLGLDREKVEKLPQEVKEKLIKGEVTPLMEVSLPARNGMVITLPLKLQLAADRDGNPTLIAYPVQRELSPERNNELRLSQQEIDALRRGDVLQKTVDIDGEKTRRYLQLDPETKSIIHRRVTEVQIEQRLKDMEKVNDIELGTQQKQQVREGKPMELNVGGEKVTVGIDLREPQGFRVVQGDMKEWERQQKLRYDDLHPEYIGLVMTDKNRWEYQKIVEHDSKERAIKLDPTQKEHRQSGMKLR</sequence>
<dbReference type="KEGG" id="mgod:E7746_02225"/>
<dbReference type="OrthoDB" id="1028473at2"/>
<dbReference type="InterPro" id="IPR025343">
    <property type="entry name" value="DUF4099"/>
</dbReference>
<dbReference type="AlphaFoldDB" id="A0A4P7VG22"/>
<accession>A0A4P7VG22</accession>
<dbReference type="Proteomes" id="UP000297031">
    <property type="component" value="Chromosome"/>
</dbReference>
<feature type="domain" description="DUF4099" evidence="1">
    <location>
        <begin position="10"/>
        <end position="85"/>
    </location>
</feature>
<keyword evidence="3" id="KW-1185">Reference proteome</keyword>